<reference evidence="2" key="1">
    <citation type="submission" date="2023-08" db="EMBL/GenBank/DDBJ databases">
        <authorList>
            <person name="Chen Y."/>
            <person name="Shah S."/>
            <person name="Dougan E. K."/>
            <person name="Thang M."/>
            <person name="Chan C."/>
        </authorList>
    </citation>
    <scope>NUCLEOTIDE SEQUENCE</scope>
</reference>
<sequence length="364" mass="38934">MEATGAVRVGMGNLWRPCPAGVQSPASAQGSLGSLGGSLSATARMPFGLPPQAPSMSWETGVSPRFSAFPHVRERSASPTPQVVAWAAPLQWVQPIPLVQPSRMLSEPVSSPRAPLLRPQVRYSPATSSQASRSHEPRQQAAKRLAGALKLLALRQTACGFARWRSAQELTLQRGAALLARLDCYDRLVHRRGRVGNILSTALAAEARKAARDSRCLALLLGLRHLQGMALRRRDKDLSFAFQRLRTAPPLARARLASVASVRSEWYDAGVLEDSEASSQRSTLQAQPMFGSAATPTGGGACMVESFTVTPTPSFPGRATIGEEVLKPEELTVSWSELALNNGLVSTQAPSQRSSSSMPTALGR</sequence>
<evidence type="ECO:0000256" key="1">
    <source>
        <dbReference type="SAM" id="MobiDB-lite"/>
    </source>
</evidence>
<dbReference type="AlphaFoldDB" id="A0AA36J502"/>
<feature type="region of interest" description="Disordered" evidence="1">
    <location>
        <begin position="345"/>
        <end position="364"/>
    </location>
</feature>
<proteinExistence type="predicted"/>
<keyword evidence="3" id="KW-1185">Reference proteome</keyword>
<organism evidence="2 3">
    <name type="scientific">Effrenium voratum</name>
    <dbReference type="NCBI Taxonomy" id="2562239"/>
    <lineage>
        <taxon>Eukaryota</taxon>
        <taxon>Sar</taxon>
        <taxon>Alveolata</taxon>
        <taxon>Dinophyceae</taxon>
        <taxon>Suessiales</taxon>
        <taxon>Symbiodiniaceae</taxon>
        <taxon>Effrenium</taxon>
    </lineage>
</organism>
<dbReference type="EMBL" id="CAUJNA010003330">
    <property type="protein sequence ID" value="CAJ1399326.1"/>
    <property type="molecule type" value="Genomic_DNA"/>
</dbReference>
<feature type="region of interest" description="Disordered" evidence="1">
    <location>
        <begin position="105"/>
        <end position="140"/>
    </location>
</feature>
<comment type="caution">
    <text evidence="2">The sequence shown here is derived from an EMBL/GenBank/DDBJ whole genome shotgun (WGS) entry which is preliminary data.</text>
</comment>
<accession>A0AA36J502</accession>
<feature type="compositionally biased region" description="Low complexity" evidence="1">
    <location>
        <begin position="346"/>
        <end position="364"/>
    </location>
</feature>
<dbReference type="Proteomes" id="UP001178507">
    <property type="component" value="Unassembled WGS sequence"/>
</dbReference>
<name>A0AA36J502_9DINO</name>
<evidence type="ECO:0000313" key="3">
    <source>
        <dbReference type="Proteomes" id="UP001178507"/>
    </source>
</evidence>
<protein>
    <submittedName>
        <fullName evidence="2">Uncharacterized protein</fullName>
    </submittedName>
</protein>
<gene>
    <name evidence="2" type="ORF">EVOR1521_LOCUS22878</name>
</gene>
<evidence type="ECO:0000313" key="2">
    <source>
        <dbReference type="EMBL" id="CAJ1399326.1"/>
    </source>
</evidence>